<organism evidence="5 6">
    <name type="scientific">Pedobacter westerhofensis</name>
    <dbReference type="NCBI Taxonomy" id="425512"/>
    <lineage>
        <taxon>Bacteria</taxon>
        <taxon>Pseudomonadati</taxon>
        <taxon>Bacteroidota</taxon>
        <taxon>Sphingobacteriia</taxon>
        <taxon>Sphingobacteriales</taxon>
        <taxon>Sphingobacteriaceae</taxon>
        <taxon>Pedobacter</taxon>
    </lineage>
</organism>
<dbReference type="Pfam" id="PF01494">
    <property type="entry name" value="FAD_binding_3"/>
    <property type="match status" value="1"/>
</dbReference>
<evidence type="ECO:0000256" key="3">
    <source>
        <dbReference type="ARBA" id="ARBA00022827"/>
    </source>
</evidence>
<dbReference type="Gene3D" id="3.30.70.2450">
    <property type="match status" value="1"/>
</dbReference>
<dbReference type="PANTHER" id="PTHR43004">
    <property type="entry name" value="TRK SYSTEM POTASSIUM UPTAKE PROTEIN"/>
    <property type="match status" value="1"/>
</dbReference>
<comment type="cofactor">
    <cofactor evidence="1">
        <name>FAD</name>
        <dbReference type="ChEBI" id="CHEBI:57692"/>
    </cofactor>
</comment>
<keyword evidence="2" id="KW-0285">Flavoprotein</keyword>
<dbReference type="Gene3D" id="3.50.50.60">
    <property type="entry name" value="FAD/NAD(P)-binding domain"/>
    <property type="match status" value="1"/>
</dbReference>
<keyword evidence="6" id="KW-1185">Reference proteome</keyword>
<name>A0A521FRH6_9SPHI</name>
<gene>
    <name evidence="5" type="ORF">SAMN06265348_11757</name>
</gene>
<dbReference type="InterPro" id="IPR036188">
    <property type="entry name" value="FAD/NAD-bd_sf"/>
</dbReference>
<dbReference type="OrthoDB" id="9766816at2"/>
<evidence type="ECO:0000313" key="5">
    <source>
        <dbReference type="EMBL" id="SMO98664.1"/>
    </source>
</evidence>
<proteinExistence type="predicted"/>
<dbReference type="RefSeq" id="WP_142531091.1">
    <property type="nucleotide sequence ID" value="NZ_CBCSJO010000016.1"/>
</dbReference>
<dbReference type="InterPro" id="IPR002938">
    <property type="entry name" value="FAD-bd"/>
</dbReference>
<dbReference type="PANTHER" id="PTHR43004:SF19">
    <property type="entry name" value="BINDING MONOOXYGENASE, PUTATIVE (JCVI)-RELATED"/>
    <property type="match status" value="1"/>
</dbReference>
<dbReference type="PRINTS" id="PR00420">
    <property type="entry name" value="RNGMNOXGNASE"/>
</dbReference>
<dbReference type="AlphaFoldDB" id="A0A521FRH6"/>
<dbReference type="GO" id="GO:0071949">
    <property type="term" value="F:FAD binding"/>
    <property type="evidence" value="ECO:0007669"/>
    <property type="project" value="InterPro"/>
</dbReference>
<accession>A0A521FRH6</accession>
<evidence type="ECO:0000313" key="6">
    <source>
        <dbReference type="Proteomes" id="UP000320300"/>
    </source>
</evidence>
<keyword evidence="3" id="KW-0274">FAD</keyword>
<evidence type="ECO:0000256" key="1">
    <source>
        <dbReference type="ARBA" id="ARBA00001974"/>
    </source>
</evidence>
<dbReference type="GO" id="GO:0016709">
    <property type="term" value="F:oxidoreductase activity, acting on paired donors, with incorporation or reduction of molecular oxygen, NAD(P)H as one donor, and incorporation of one atom of oxygen"/>
    <property type="evidence" value="ECO:0007669"/>
    <property type="project" value="UniProtKB-ARBA"/>
</dbReference>
<dbReference type="InterPro" id="IPR050641">
    <property type="entry name" value="RIFMO-like"/>
</dbReference>
<sequence length="519" mass="57461">MKKEQIKPVLIVGAGPTGMTAAMELSRMGIPVRIIDKAKGPSTTSRALAVQTRTIELLELRGLSEKMLEKGNRAHATTIYSAEQILGKVNLSLIPSRYNFCLLLPQSDTEEILRNQLEKQNINIEWQTEMTDLCVLRNADSVIVTIKGPDKPLHEFEASYLIGAEGAHSITRKTLGIEFHGKTMGQNYALGDLHIDGNIPDHELSIFMGKQGFLAVFPLKGQRFRLMVTDPEGKDKNTEPPSLNYLQQLYDDVVHIPGRLYDVRWTSRFGINSRMVRTLRSGNVFLGGDTAHVHSPAGGQGMNTGMQDMINLCWKLAYVIKGQAKPEILDTYEEERIPIIASLLSTTERATDLFNSTNSIVQSLMKIFLPPILSMGAVQKKGAAVVGEIAHSYHGSALAKSTEEVKDLRAGDRLPNWDFETEAVSADGSVNKTGTLYQLLDPSFFTLLLLNCEEQIVIPDACSAVVKTWHLANSSITINDILDDSPAYILVRPDAYIAIAGSCNELDELQDWLKKWLLI</sequence>
<dbReference type="Gene3D" id="3.40.30.120">
    <property type="match status" value="1"/>
</dbReference>
<evidence type="ECO:0000259" key="4">
    <source>
        <dbReference type="Pfam" id="PF01494"/>
    </source>
</evidence>
<feature type="domain" description="FAD-binding" evidence="4">
    <location>
        <begin position="8"/>
        <end position="344"/>
    </location>
</feature>
<reference evidence="5 6" key="1">
    <citation type="submission" date="2017-05" db="EMBL/GenBank/DDBJ databases">
        <authorList>
            <person name="Varghese N."/>
            <person name="Submissions S."/>
        </authorList>
    </citation>
    <scope>NUCLEOTIDE SEQUENCE [LARGE SCALE GENOMIC DNA]</scope>
    <source>
        <strain evidence="5 6">DSM 19036</strain>
    </source>
</reference>
<dbReference type="SUPFAM" id="SSF51905">
    <property type="entry name" value="FAD/NAD(P)-binding domain"/>
    <property type="match status" value="1"/>
</dbReference>
<dbReference type="Proteomes" id="UP000320300">
    <property type="component" value="Unassembled WGS sequence"/>
</dbReference>
<evidence type="ECO:0000256" key="2">
    <source>
        <dbReference type="ARBA" id="ARBA00022630"/>
    </source>
</evidence>
<protein>
    <submittedName>
        <fullName evidence="5">2-polyprenyl-6-methoxyphenol hydroxylase</fullName>
    </submittedName>
</protein>
<dbReference type="EMBL" id="FXTN01000017">
    <property type="protein sequence ID" value="SMO98664.1"/>
    <property type="molecule type" value="Genomic_DNA"/>
</dbReference>